<dbReference type="Proteomes" id="UP000515728">
    <property type="component" value="Chromosome"/>
</dbReference>
<dbReference type="NCBIfam" id="TIGR02032">
    <property type="entry name" value="GG-red-SF"/>
    <property type="match status" value="1"/>
</dbReference>
<protein>
    <submittedName>
        <fullName evidence="2">Geranylgeranyl reductase family protein</fullName>
    </submittedName>
</protein>
<dbReference type="AlphaFoldDB" id="A0A7G7MSG9"/>
<dbReference type="KEGG" id="ppel:H6H00_20930"/>
<dbReference type="SUPFAM" id="SSF51905">
    <property type="entry name" value="FAD/NAD(P)-binding domain"/>
    <property type="match status" value="1"/>
</dbReference>
<gene>
    <name evidence="2" type="ORF">H6H00_20930</name>
</gene>
<accession>A0A7G7MSG9</accession>
<evidence type="ECO:0000259" key="1">
    <source>
        <dbReference type="Pfam" id="PF01494"/>
    </source>
</evidence>
<name>A0A7G7MSG9_9PSEU</name>
<dbReference type="PANTHER" id="PTHR42685:SF22">
    <property type="entry name" value="CONDITIONED MEDIUM FACTOR RECEPTOR 1"/>
    <property type="match status" value="1"/>
</dbReference>
<dbReference type="Gene3D" id="3.50.50.60">
    <property type="entry name" value="FAD/NAD(P)-binding domain"/>
    <property type="match status" value="1"/>
</dbReference>
<sequence>MADVAVVGAGPAGAATALRLLQLRPDAHVLLLDAADFPRDKVCGDGVAPHVVAMVDALGGPDLTAFGPPVWGLRVRSPGGRTVDARCDDPSRVIPRTVLDAALVDAAVARGAVLRRHRVRRLDVRPDRVVLDGEIAARVVVGADGAHSAVRRALGAPPAPARSTALAVRGYTDSGADPDALVIAFARARPPAYAWSFPLPGGGANVGYGVFGSAVPTSRRELLDRLAEELPGPLPAHVRGHHLPLSTGPRFQPDGRVLLVGDAAALVNPVTGEGIFYGVASGALAARAALRGDGAGAAYRAALRRALGRHHRHVGALARAVPHGRFVDAAVVAAGRDRRVFDAVVEVGLGRGTASARVLASIVADYVRLR</sequence>
<reference evidence="2 3" key="1">
    <citation type="submission" date="2020-08" db="EMBL/GenBank/DDBJ databases">
        <authorList>
            <person name="Mo P."/>
        </authorList>
    </citation>
    <scope>NUCLEOTIDE SEQUENCE [LARGE SCALE GENOMIC DNA]</scope>
    <source>
        <strain evidence="2 3">CGMCC 4.1532</strain>
    </source>
</reference>
<dbReference type="EMBL" id="CP060131">
    <property type="protein sequence ID" value="QNG55730.1"/>
    <property type="molecule type" value="Genomic_DNA"/>
</dbReference>
<evidence type="ECO:0000313" key="3">
    <source>
        <dbReference type="Proteomes" id="UP000515728"/>
    </source>
</evidence>
<dbReference type="GO" id="GO:0071949">
    <property type="term" value="F:FAD binding"/>
    <property type="evidence" value="ECO:0007669"/>
    <property type="project" value="InterPro"/>
</dbReference>
<dbReference type="PANTHER" id="PTHR42685">
    <property type="entry name" value="GERANYLGERANYL DIPHOSPHATE REDUCTASE"/>
    <property type="match status" value="1"/>
</dbReference>
<dbReference type="PRINTS" id="PR00420">
    <property type="entry name" value="RNGMNOXGNASE"/>
</dbReference>
<dbReference type="InterPro" id="IPR050407">
    <property type="entry name" value="Geranylgeranyl_reductase"/>
</dbReference>
<dbReference type="Pfam" id="PF01494">
    <property type="entry name" value="FAD_binding_3"/>
    <property type="match status" value="1"/>
</dbReference>
<dbReference type="InterPro" id="IPR011777">
    <property type="entry name" value="Geranylgeranyl_Rdtase_fam"/>
</dbReference>
<evidence type="ECO:0000313" key="2">
    <source>
        <dbReference type="EMBL" id="QNG55730.1"/>
    </source>
</evidence>
<dbReference type="InterPro" id="IPR036188">
    <property type="entry name" value="FAD/NAD-bd_sf"/>
</dbReference>
<dbReference type="InterPro" id="IPR002938">
    <property type="entry name" value="FAD-bd"/>
</dbReference>
<proteinExistence type="predicted"/>
<keyword evidence="3" id="KW-1185">Reference proteome</keyword>
<organism evidence="2 3">
    <name type="scientific">Pseudonocardia petroleophila</name>
    <dbReference type="NCBI Taxonomy" id="37331"/>
    <lineage>
        <taxon>Bacteria</taxon>
        <taxon>Bacillati</taxon>
        <taxon>Actinomycetota</taxon>
        <taxon>Actinomycetes</taxon>
        <taxon>Pseudonocardiales</taxon>
        <taxon>Pseudonocardiaceae</taxon>
        <taxon>Pseudonocardia</taxon>
    </lineage>
</organism>
<feature type="domain" description="FAD-binding" evidence="1">
    <location>
        <begin position="2"/>
        <end position="160"/>
    </location>
</feature>
<dbReference type="GO" id="GO:0016628">
    <property type="term" value="F:oxidoreductase activity, acting on the CH-CH group of donors, NAD or NADP as acceptor"/>
    <property type="evidence" value="ECO:0007669"/>
    <property type="project" value="InterPro"/>
</dbReference>